<proteinExistence type="predicted"/>
<gene>
    <name evidence="3" type="ORF">TWF481_006629</name>
</gene>
<evidence type="ECO:0000313" key="3">
    <source>
        <dbReference type="EMBL" id="KAK6504690.1"/>
    </source>
</evidence>
<keyword evidence="1" id="KW-0040">ANK repeat</keyword>
<dbReference type="PANTHER" id="PTHR34706:SF3">
    <property type="entry name" value="ANKYRIN REPEAT PROTEIN (AFU_ORTHOLOGUE AFUA_7G06200)"/>
    <property type="match status" value="1"/>
</dbReference>
<feature type="repeat" description="ANK" evidence="1">
    <location>
        <begin position="109"/>
        <end position="142"/>
    </location>
</feature>
<dbReference type="Gene3D" id="1.25.40.20">
    <property type="entry name" value="Ankyrin repeat-containing domain"/>
    <property type="match status" value="1"/>
</dbReference>
<reference evidence="3 4" key="1">
    <citation type="submission" date="2023-08" db="EMBL/GenBank/DDBJ databases">
        <authorList>
            <person name="Palmer J.M."/>
        </authorList>
    </citation>
    <scope>NUCLEOTIDE SEQUENCE [LARGE SCALE GENOMIC DNA]</scope>
    <source>
        <strain evidence="3 4">TWF481</strain>
    </source>
</reference>
<dbReference type="InterPro" id="IPR002110">
    <property type="entry name" value="Ankyrin_rpt"/>
</dbReference>
<dbReference type="SUPFAM" id="SSF48403">
    <property type="entry name" value="Ankyrin repeat"/>
    <property type="match status" value="1"/>
</dbReference>
<evidence type="ECO:0000256" key="2">
    <source>
        <dbReference type="SAM" id="MobiDB-lite"/>
    </source>
</evidence>
<feature type="region of interest" description="Disordered" evidence="2">
    <location>
        <begin position="314"/>
        <end position="387"/>
    </location>
</feature>
<evidence type="ECO:0000313" key="4">
    <source>
        <dbReference type="Proteomes" id="UP001370758"/>
    </source>
</evidence>
<sequence>MSTSTIHDLAWKGELTEKHLQDVDWLQAIDEPDPTRYSLTPLGAAVLNDHVSVVELLLRHRADVNKPSGTRTPLWLAVSKTENEKNVGPIVKILLDGGADPNVASKNDKNRAPLLNAVMRNLTPEVIRMLVDGGASIEAEDEFKQSAKKFATRKSEKIQRALFANSWRIDRYKAAGMVTTLVLFVVAWSNATPYQRRSLALAATAGAAAGAAAIFGPGQRTARPPAKSVTHKPTKAIVYTSTQPAAAIEHDGKAIVEDTNTNQSNTNIILATPDSAQTSINPIDNNAKSISEPVQFGSTIESAIGHTAKAVVENHDTSQSATNTDNDRAIPDTGLKTTSDNTQPVIDNNARSIISEPIQSGGPTDTGDNISTELSMGSSEQSAMDETAEAVAGDSDIRQSATSMAQATSEGDDNGTAQTGAIFQQFGMSGKCGDDVPPELLELMFKDTIEDFHNGINEYISKTNLNKFFPPNNRFLQDVVRKALRFKLKQDLDDPHKIDVKESIKLSLYQTVLYLDDSGSMRQGTRRNDLKDLVKRIAGIATKLLPDGEGIELRFMNAPNDPSYSRPSVEEIEHIISDLPMQGWTPMGTNLKTKILLPLVYRPLQDAKFKRPVLVCIVTDGFPEAAQGQLSLEDGEKRDSLKEAILECGKVLEYCNYDPTCVLFQISQIGEEDDARQFLESLRDDGELDDVLYCTTDRLDEKYREYNTNHQQLEQYPGRIKVKLLTSELINSASSSSLVEAYP</sequence>
<feature type="repeat" description="ANK" evidence="1">
    <location>
        <begin position="37"/>
        <end position="69"/>
    </location>
</feature>
<dbReference type="AlphaFoldDB" id="A0AAV9W928"/>
<dbReference type="EMBL" id="JAVHJL010000004">
    <property type="protein sequence ID" value="KAK6504690.1"/>
    <property type="molecule type" value="Genomic_DNA"/>
</dbReference>
<keyword evidence="4" id="KW-1185">Reference proteome</keyword>
<dbReference type="Proteomes" id="UP001370758">
    <property type="component" value="Unassembled WGS sequence"/>
</dbReference>
<dbReference type="Pfam" id="PF12796">
    <property type="entry name" value="Ank_2"/>
    <property type="match status" value="1"/>
</dbReference>
<feature type="repeat" description="ANK" evidence="1">
    <location>
        <begin position="69"/>
        <end position="106"/>
    </location>
</feature>
<dbReference type="PROSITE" id="PS50297">
    <property type="entry name" value="ANK_REP_REGION"/>
    <property type="match status" value="1"/>
</dbReference>
<dbReference type="InterPro" id="IPR036770">
    <property type="entry name" value="Ankyrin_rpt-contain_sf"/>
</dbReference>
<name>A0AAV9W928_9PEZI</name>
<dbReference type="PROSITE" id="PS50088">
    <property type="entry name" value="ANK_REPEAT"/>
    <property type="match status" value="3"/>
</dbReference>
<evidence type="ECO:0000256" key="1">
    <source>
        <dbReference type="PROSITE-ProRule" id="PRU00023"/>
    </source>
</evidence>
<comment type="caution">
    <text evidence="3">The sequence shown here is derived from an EMBL/GenBank/DDBJ whole genome shotgun (WGS) entry which is preliminary data.</text>
</comment>
<accession>A0AAV9W928</accession>
<feature type="compositionally biased region" description="Polar residues" evidence="2">
    <location>
        <begin position="335"/>
        <end position="384"/>
    </location>
</feature>
<dbReference type="PANTHER" id="PTHR34706">
    <property type="entry name" value="SLR1338 PROTEIN"/>
    <property type="match status" value="1"/>
</dbReference>
<protein>
    <recommendedName>
        <fullName evidence="5">VWFA domain-containing protein</fullName>
    </recommendedName>
</protein>
<dbReference type="SMART" id="SM00248">
    <property type="entry name" value="ANK"/>
    <property type="match status" value="3"/>
</dbReference>
<organism evidence="3 4">
    <name type="scientific">Arthrobotrys musiformis</name>
    <dbReference type="NCBI Taxonomy" id="47236"/>
    <lineage>
        <taxon>Eukaryota</taxon>
        <taxon>Fungi</taxon>
        <taxon>Dikarya</taxon>
        <taxon>Ascomycota</taxon>
        <taxon>Pezizomycotina</taxon>
        <taxon>Orbiliomycetes</taxon>
        <taxon>Orbiliales</taxon>
        <taxon>Orbiliaceae</taxon>
        <taxon>Arthrobotrys</taxon>
    </lineage>
</organism>
<evidence type="ECO:0008006" key="5">
    <source>
        <dbReference type="Google" id="ProtNLM"/>
    </source>
</evidence>